<comment type="caution">
    <text evidence="7">The sequence shown here is derived from an EMBL/GenBank/DDBJ whole genome shotgun (WGS) entry which is preliminary data.</text>
</comment>
<keyword evidence="2 5" id="KW-0853">WD repeat</keyword>
<evidence type="ECO:0000259" key="6">
    <source>
        <dbReference type="Pfam" id="PF24807"/>
    </source>
</evidence>
<dbReference type="Proteomes" id="UP001470230">
    <property type="component" value="Unassembled WGS sequence"/>
</dbReference>
<dbReference type="PROSITE" id="PS50082">
    <property type="entry name" value="WD_REPEATS_2"/>
    <property type="match status" value="2"/>
</dbReference>
<evidence type="ECO:0000313" key="7">
    <source>
        <dbReference type="EMBL" id="KAK8882575.1"/>
    </source>
</evidence>
<protein>
    <recommendedName>
        <fullName evidence="6">CDC20/Fizzy WD40 domain-containing protein</fullName>
    </recommendedName>
</protein>
<dbReference type="EMBL" id="JAPFFF010000009">
    <property type="protein sequence ID" value="KAK8882575.1"/>
    <property type="molecule type" value="Genomic_DNA"/>
</dbReference>
<dbReference type="InterPro" id="IPR036322">
    <property type="entry name" value="WD40_repeat_dom_sf"/>
</dbReference>
<dbReference type="InterPro" id="IPR056150">
    <property type="entry name" value="WD40_CDC20-Fz"/>
</dbReference>
<dbReference type="Pfam" id="PF24807">
    <property type="entry name" value="WD40_CDC20-Fz"/>
    <property type="match status" value="1"/>
</dbReference>
<dbReference type="Gene3D" id="2.130.10.10">
    <property type="entry name" value="YVTN repeat-like/Quinoprotein amine dehydrogenase"/>
    <property type="match status" value="1"/>
</dbReference>
<proteinExistence type="inferred from homology"/>
<dbReference type="InterPro" id="IPR015943">
    <property type="entry name" value="WD40/YVTN_repeat-like_dom_sf"/>
</dbReference>
<dbReference type="SMART" id="SM00320">
    <property type="entry name" value="WD40"/>
    <property type="match status" value="5"/>
</dbReference>
<dbReference type="InterPro" id="IPR001680">
    <property type="entry name" value="WD40_rpt"/>
</dbReference>
<dbReference type="PANTHER" id="PTHR19918:SF1">
    <property type="entry name" value="FIZZY-RELATED PROTEIN HOMOLOG"/>
    <property type="match status" value="1"/>
</dbReference>
<keyword evidence="8" id="KW-1185">Reference proteome</keyword>
<evidence type="ECO:0000256" key="5">
    <source>
        <dbReference type="PROSITE-ProRule" id="PRU00221"/>
    </source>
</evidence>
<keyword evidence="4" id="KW-0131">Cell cycle</keyword>
<comment type="similarity">
    <text evidence="1">Belongs to the WD repeat CDC20/Fizzy family.</text>
</comment>
<evidence type="ECO:0000313" key="8">
    <source>
        <dbReference type="Proteomes" id="UP001470230"/>
    </source>
</evidence>
<dbReference type="SUPFAM" id="SSF50978">
    <property type="entry name" value="WD40 repeat-like"/>
    <property type="match status" value="1"/>
</dbReference>
<sequence>MDYEIKFSKVLQSPKLEEDRLTPKLRTKSPSKQSMFFQLSPIKSPNFEIDPVFSFSSPLLLSPLLKSPVTRKIPQRCLLSFPFESNMSDFYPHPIDWSLNDFVAICHINQVHLFSVKSIISPTSTIRFPDYHSMSLKFSQDGSKIIIGFTNGKIRIYDSNTLKMLEERNFFNKEDFCESASCIDTFNNVIMTTFSNGQVGILDERLPDSSNISILHAHKDQAITVSINRINENIFATSGNENTVKIWDFRNFSETNNCQNLLTYKEHEAAIRGIAWSPKETDVIVTGGGMDDQQIKKWNITTGNTIKSINIGSQVCNIFWNKEYCEILITSGVPYNNITIWNDSTLKEVGEINSHHDRILYAAMSPQNDKLVTLTPEDPIRIWNVFQQKTYKPSLR</sequence>
<dbReference type="PANTHER" id="PTHR19918">
    <property type="entry name" value="CELL DIVISION CYCLE 20 CDC20 FIZZY -RELATED"/>
    <property type="match status" value="1"/>
</dbReference>
<evidence type="ECO:0000256" key="4">
    <source>
        <dbReference type="ARBA" id="ARBA00023306"/>
    </source>
</evidence>
<organism evidence="7 8">
    <name type="scientific">Tritrichomonas musculus</name>
    <dbReference type="NCBI Taxonomy" id="1915356"/>
    <lineage>
        <taxon>Eukaryota</taxon>
        <taxon>Metamonada</taxon>
        <taxon>Parabasalia</taxon>
        <taxon>Tritrichomonadida</taxon>
        <taxon>Tritrichomonadidae</taxon>
        <taxon>Tritrichomonas</taxon>
    </lineage>
</organism>
<keyword evidence="3" id="KW-0677">Repeat</keyword>
<evidence type="ECO:0000256" key="3">
    <source>
        <dbReference type="ARBA" id="ARBA00022737"/>
    </source>
</evidence>
<evidence type="ECO:0000256" key="2">
    <source>
        <dbReference type="ARBA" id="ARBA00022574"/>
    </source>
</evidence>
<feature type="repeat" description="WD" evidence="5">
    <location>
        <begin position="352"/>
        <end position="385"/>
    </location>
</feature>
<dbReference type="InterPro" id="IPR033010">
    <property type="entry name" value="Cdc20/Fizzy"/>
</dbReference>
<evidence type="ECO:0000256" key="1">
    <source>
        <dbReference type="ARBA" id="ARBA00006445"/>
    </source>
</evidence>
<name>A0ABR2JXL2_9EUKA</name>
<feature type="domain" description="CDC20/Fizzy WD40" evidence="6">
    <location>
        <begin position="88"/>
        <end position="383"/>
    </location>
</feature>
<reference evidence="7 8" key="1">
    <citation type="submission" date="2024-04" db="EMBL/GenBank/DDBJ databases">
        <title>Tritrichomonas musculus Genome.</title>
        <authorList>
            <person name="Alves-Ferreira E."/>
            <person name="Grigg M."/>
            <person name="Lorenzi H."/>
            <person name="Galac M."/>
        </authorList>
    </citation>
    <scope>NUCLEOTIDE SEQUENCE [LARGE SCALE GENOMIC DNA]</scope>
    <source>
        <strain evidence="7 8">EAF2021</strain>
    </source>
</reference>
<feature type="repeat" description="WD" evidence="5">
    <location>
        <begin position="215"/>
        <end position="257"/>
    </location>
</feature>
<accession>A0ABR2JXL2</accession>
<gene>
    <name evidence="7" type="ORF">M9Y10_045217</name>
</gene>